<accession>A0A7G8PZ15</accession>
<keyword evidence="1" id="KW-0732">Signal</keyword>
<dbReference type="Proteomes" id="UP000515873">
    <property type="component" value="Chromosome"/>
</dbReference>
<sequence>MTRSTFGTSLLALCIAAATATPLAAQDAAEAAVGTRLADGSGYVTVVRVEHGDAQDKGRLLMAFEQDGMAGIPLWESRDNGEHWRFLMNVTDQVHGQDKRWQLRWQPHLMELQRASGNLPAGTLVLSANATGNDPKGRVVEEDLQVYTSTDAGKTWRYRSSIIKGGGHPEDKDNKGVWESNIHVLDDGRMVAYYSTEQHKAEGYNQALGHKVSDDGGAHWGKEVLDVAIPGGVQRPGMAIVTRLGDGRYAMTYENIDGPKNGQVFIKFSRDGLDWGQPERHGEPVMTLSGFWPAACPVVSWFPLGGPEGVIVVSAERGGGGAEEGGRDLYWNNASGRGPWWEVRAPVQKRTGNIHAGWTQALLLRDDGSFLHVTTSSSADKPASVAHNEVLYNAAKLDFSRYEAEDAQFTGAVAVPDAKASNARKARLGQGPDARLRFVVSHTGGEHVLRVRFADLGLVAQPWLVVNGARLPAVAATPTGDGWSMITTKASLLPGFNTIDVDGGAHVVDVDYLQVDGDAATTGKPQ</sequence>
<gene>
    <name evidence="3" type="ORF">H8F01_11480</name>
</gene>
<dbReference type="CDD" id="cd15482">
    <property type="entry name" value="Sialidase_non-viral"/>
    <property type="match status" value="1"/>
</dbReference>
<evidence type="ECO:0000256" key="1">
    <source>
        <dbReference type="SAM" id="SignalP"/>
    </source>
</evidence>
<feature type="signal peptide" evidence="1">
    <location>
        <begin position="1"/>
        <end position="25"/>
    </location>
</feature>
<evidence type="ECO:0000259" key="2">
    <source>
        <dbReference type="Pfam" id="PF13088"/>
    </source>
</evidence>
<dbReference type="AlphaFoldDB" id="A0A7G8PZ15"/>
<dbReference type="RefSeq" id="WP_187055264.1">
    <property type="nucleotide sequence ID" value="NZ_CP060412.1"/>
</dbReference>
<dbReference type="Gene3D" id="2.120.10.10">
    <property type="match status" value="1"/>
</dbReference>
<proteinExistence type="predicted"/>
<feature type="chain" id="PRO_5028904749" evidence="1">
    <location>
        <begin position="26"/>
        <end position="526"/>
    </location>
</feature>
<evidence type="ECO:0000313" key="3">
    <source>
        <dbReference type="EMBL" id="QNJ99772.1"/>
    </source>
</evidence>
<dbReference type="PANTHER" id="PTHR38792">
    <property type="entry name" value="BNR/ASP-BOX REPEAT DOMAIN PROTEIN (AFU_ORTHOLOGUE AFUA_7G06430)-RELATED"/>
    <property type="match status" value="1"/>
</dbReference>
<name>A0A7G8PZ15_9GAMM</name>
<organism evidence="3 4">
    <name type="scientific">Dyella telluris</name>
    <dbReference type="NCBI Taxonomy" id="2763498"/>
    <lineage>
        <taxon>Bacteria</taxon>
        <taxon>Pseudomonadati</taxon>
        <taxon>Pseudomonadota</taxon>
        <taxon>Gammaproteobacteria</taxon>
        <taxon>Lysobacterales</taxon>
        <taxon>Rhodanobacteraceae</taxon>
        <taxon>Dyella</taxon>
    </lineage>
</organism>
<dbReference type="PANTHER" id="PTHR38792:SF3">
    <property type="entry name" value="BNR_ASP-BOX REPEAT DOMAIN PROTEIN (AFU_ORTHOLOGUE AFUA_7G06430)-RELATED"/>
    <property type="match status" value="1"/>
</dbReference>
<dbReference type="InterPro" id="IPR036278">
    <property type="entry name" value="Sialidase_sf"/>
</dbReference>
<feature type="domain" description="Sialidase" evidence="2">
    <location>
        <begin position="66"/>
        <end position="280"/>
    </location>
</feature>
<dbReference type="Gene3D" id="2.60.120.260">
    <property type="entry name" value="Galactose-binding domain-like"/>
    <property type="match status" value="1"/>
</dbReference>
<evidence type="ECO:0000313" key="4">
    <source>
        <dbReference type="Proteomes" id="UP000515873"/>
    </source>
</evidence>
<keyword evidence="4" id="KW-1185">Reference proteome</keyword>
<dbReference type="SUPFAM" id="SSF50939">
    <property type="entry name" value="Sialidases"/>
    <property type="match status" value="1"/>
</dbReference>
<dbReference type="Pfam" id="PF13088">
    <property type="entry name" value="BNR_2"/>
    <property type="match status" value="1"/>
</dbReference>
<dbReference type="EMBL" id="CP060412">
    <property type="protein sequence ID" value="QNJ99772.1"/>
    <property type="molecule type" value="Genomic_DNA"/>
</dbReference>
<dbReference type="KEGG" id="dtl:H8F01_11480"/>
<dbReference type="InterPro" id="IPR011040">
    <property type="entry name" value="Sialidase"/>
</dbReference>
<reference evidence="3 4" key="1">
    <citation type="submission" date="2020-08" db="EMBL/GenBank/DDBJ databases">
        <title>Dyella sp. G9 isolated from forest soil.</title>
        <authorList>
            <person name="Fu J."/>
            <person name="Qiu L."/>
        </authorList>
    </citation>
    <scope>NUCLEOTIDE SEQUENCE [LARGE SCALE GENOMIC DNA]</scope>
    <source>
        <strain evidence="3 4">G9</strain>
    </source>
</reference>
<protein>
    <submittedName>
        <fullName evidence="3">Exo-alpha-sialidase</fullName>
    </submittedName>
</protein>